<reference evidence="2 3" key="1">
    <citation type="journal article" date="2014" name="PLoS Genet.">
        <title>Phylogenetically driven sequencing of extremely halophilic archaea reveals strategies for static and dynamic osmo-response.</title>
        <authorList>
            <person name="Becker E.A."/>
            <person name="Seitzer P.M."/>
            <person name="Tritt A."/>
            <person name="Larsen D."/>
            <person name="Krusor M."/>
            <person name="Yao A.I."/>
            <person name="Wu D."/>
            <person name="Madern D."/>
            <person name="Eisen J.A."/>
            <person name="Darling A.E."/>
            <person name="Facciotti M.T."/>
        </authorList>
    </citation>
    <scope>NUCLEOTIDE SEQUENCE [LARGE SCALE GENOMIC DNA]</scope>
    <source>
        <strain evidence="2 3">2-9-1</strain>
    </source>
</reference>
<keyword evidence="1" id="KW-0472">Membrane</keyword>
<protein>
    <submittedName>
        <fullName evidence="2">Uncharacterized protein</fullName>
    </submittedName>
</protein>
<sequence>MTDEALRCAYRWGVRGAGAVTLVVYGGLWLGGATYDDLVGTTLALAFVCLTPGAVILGWGESGMSELGAASEMGVILDADTRQRAVVSPGSRLVPLGFFLTGIGVQGILVTALVGLLG</sequence>
<feature type="transmembrane region" description="Helical" evidence="1">
    <location>
        <begin position="93"/>
        <end position="117"/>
    </location>
</feature>
<gene>
    <name evidence="2" type="ORF">C475_14163</name>
</gene>
<keyword evidence="1" id="KW-1133">Transmembrane helix</keyword>
<organism evidence="2 3">
    <name type="scientific">Halosimplex carlsbadense 2-9-1</name>
    <dbReference type="NCBI Taxonomy" id="797114"/>
    <lineage>
        <taxon>Archaea</taxon>
        <taxon>Methanobacteriati</taxon>
        <taxon>Methanobacteriota</taxon>
        <taxon>Stenosarchaea group</taxon>
        <taxon>Halobacteria</taxon>
        <taxon>Halobacteriales</taxon>
        <taxon>Haloarculaceae</taxon>
        <taxon>Halosimplex</taxon>
    </lineage>
</organism>
<dbReference type="OrthoDB" id="234945at2157"/>
<proteinExistence type="predicted"/>
<name>M0CMY0_9EURY</name>
<evidence type="ECO:0000313" key="2">
    <source>
        <dbReference type="EMBL" id="ELZ23762.1"/>
    </source>
</evidence>
<dbReference type="AlphaFoldDB" id="M0CMY0"/>
<evidence type="ECO:0000256" key="1">
    <source>
        <dbReference type="SAM" id="Phobius"/>
    </source>
</evidence>
<dbReference type="RefSeq" id="WP_006884503.1">
    <property type="nucleotide sequence ID" value="NZ_AOIU01000032.1"/>
</dbReference>
<keyword evidence="3" id="KW-1185">Reference proteome</keyword>
<feature type="transmembrane region" description="Helical" evidence="1">
    <location>
        <begin position="12"/>
        <end position="32"/>
    </location>
</feature>
<accession>M0CMY0</accession>
<feature type="transmembrane region" description="Helical" evidence="1">
    <location>
        <begin position="38"/>
        <end position="59"/>
    </location>
</feature>
<evidence type="ECO:0000313" key="3">
    <source>
        <dbReference type="Proteomes" id="UP000011626"/>
    </source>
</evidence>
<comment type="caution">
    <text evidence="2">The sequence shown here is derived from an EMBL/GenBank/DDBJ whole genome shotgun (WGS) entry which is preliminary data.</text>
</comment>
<keyword evidence="1" id="KW-0812">Transmembrane</keyword>
<dbReference type="EMBL" id="AOIU01000032">
    <property type="protein sequence ID" value="ELZ23762.1"/>
    <property type="molecule type" value="Genomic_DNA"/>
</dbReference>
<dbReference type="Proteomes" id="UP000011626">
    <property type="component" value="Unassembled WGS sequence"/>
</dbReference>